<dbReference type="PROSITE" id="PS50172">
    <property type="entry name" value="BRCT"/>
    <property type="match status" value="1"/>
</dbReference>
<dbReference type="InParanoid" id="A0A2R5GL61"/>
<feature type="region of interest" description="Disordered" evidence="1">
    <location>
        <begin position="218"/>
        <end position="263"/>
    </location>
</feature>
<dbReference type="OrthoDB" id="206849at2759"/>
<comment type="caution">
    <text evidence="3">The sequence shown here is derived from an EMBL/GenBank/DDBJ whole genome shotgun (WGS) entry which is preliminary data.</text>
</comment>
<dbReference type="SUPFAM" id="SSF52113">
    <property type="entry name" value="BRCT domain"/>
    <property type="match status" value="1"/>
</dbReference>
<feature type="compositionally biased region" description="Basic and acidic residues" evidence="1">
    <location>
        <begin position="74"/>
        <end position="90"/>
    </location>
</feature>
<evidence type="ECO:0000256" key="1">
    <source>
        <dbReference type="SAM" id="MobiDB-lite"/>
    </source>
</evidence>
<dbReference type="Proteomes" id="UP000241890">
    <property type="component" value="Unassembled WGS sequence"/>
</dbReference>
<dbReference type="Pfam" id="PF00533">
    <property type="entry name" value="BRCT"/>
    <property type="match status" value="1"/>
</dbReference>
<feature type="compositionally biased region" description="Basic residues" evidence="1">
    <location>
        <begin position="233"/>
        <end position="250"/>
    </location>
</feature>
<reference evidence="3 4" key="1">
    <citation type="submission" date="2017-12" db="EMBL/GenBank/DDBJ databases">
        <title>Sequencing, de novo assembly and annotation of complete genome of a new Thraustochytrid species, strain FCC1311.</title>
        <authorList>
            <person name="Sedici K."/>
            <person name="Godart F."/>
            <person name="Aiese Cigliano R."/>
            <person name="Sanseverino W."/>
            <person name="Barakat M."/>
            <person name="Ortet P."/>
            <person name="Marechal E."/>
            <person name="Cagnac O."/>
            <person name="Amato A."/>
        </authorList>
    </citation>
    <scope>NUCLEOTIDE SEQUENCE [LARGE SCALE GENOMIC DNA]</scope>
</reference>
<organism evidence="3 4">
    <name type="scientific">Hondaea fermentalgiana</name>
    <dbReference type="NCBI Taxonomy" id="2315210"/>
    <lineage>
        <taxon>Eukaryota</taxon>
        <taxon>Sar</taxon>
        <taxon>Stramenopiles</taxon>
        <taxon>Bigyra</taxon>
        <taxon>Labyrinthulomycetes</taxon>
        <taxon>Thraustochytrida</taxon>
        <taxon>Thraustochytriidae</taxon>
        <taxon>Hondaea</taxon>
    </lineage>
</organism>
<dbReference type="AlphaFoldDB" id="A0A2R5GL61"/>
<sequence>MSSTDAKRKRKGGKRKPKVERQHVVFGSDDEDEDGNERQDKTKTSGSTGGSGDAEGADEVKESRRERKRRRRIERGEKADDPAKKIKKEAPPPLEKKRKYFRGKVFGISVRSNKEDGDDDNEDGPADNAQGTEGDDAKALGFDELRTLIEDAGGKMSGILHKRVFALVASERAVRRRSQKVRKAVKFNVPVVSEAFLTACAEAKACVAVDPYLREVPEAEPTSASDNTDTKKDKKSKKSKKDKKSKKSKKSKADDFEVIEDGSDSAETTAIAPVLEVDLGCCCSCHDEGKPSCEWCEKHH</sequence>
<feature type="region of interest" description="Disordered" evidence="1">
    <location>
        <begin position="1"/>
        <end position="139"/>
    </location>
</feature>
<dbReference type="InterPro" id="IPR001357">
    <property type="entry name" value="BRCT_dom"/>
</dbReference>
<dbReference type="Gene3D" id="3.40.50.10190">
    <property type="entry name" value="BRCT domain"/>
    <property type="match status" value="1"/>
</dbReference>
<feature type="compositionally biased region" description="Basic residues" evidence="1">
    <location>
        <begin position="7"/>
        <end position="18"/>
    </location>
</feature>
<accession>A0A2R5GL61</accession>
<dbReference type="EMBL" id="BEYU01000101">
    <property type="protein sequence ID" value="GBG31610.1"/>
    <property type="molecule type" value="Genomic_DNA"/>
</dbReference>
<name>A0A2R5GL61_9STRA</name>
<evidence type="ECO:0000313" key="4">
    <source>
        <dbReference type="Proteomes" id="UP000241890"/>
    </source>
</evidence>
<feature type="compositionally biased region" description="Acidic residues" evidence="1">
    <location>
        <begin position="116"/>
        <end position="125"/>
    </location>
</feature>
<evidence type="ECO:0000313" key="3">
    <source>
        <dbReference type="EMBL" id="GBG31610.1"/>
    </source>
</evidence>
<keyword evidence="4" id="KW-1185">Reference proteome</keyword>
<gene>
    <name evidence="3" type="ORF">FCC1311_078352</name>
</gene>
<proteinExistence type="predicted"/>
<dbReference type="InterPro" id="IPR036420">
    <property type="entry name" value="BRCT_dom_sf"/>
</dbReference>
<evidence type="ECO:0000259" key="2">
    <source>
        <dbReference type="PROSITE" id="PS50172"/>
    </source>
</evidence>
<feature type="domain" description="BRCT" evidence="2">
    <location>
        <begin position="143"/>
        <end position="214"/>
    </location>
</feature>
<protein>
    <submittedName>
        <fullName evidence="3">Poly ADP-ribose polymerase 1</fullName>
    </submittedName>
</protein>